<name>A0AAC8YGU2_9ACTN</name>
<dbReference type="AlphaFoldDB" id="A0AAC8YGU2"/>
<dbReference type="Proteomes" id="UP000178666">
    <property type="component" value="Chromosome"/>
</dbReference>
<evidence type="ECO:0000256" key="1">
    <source>
        <dbReference type="SAM" id="MobiDB-lite"/>
    </source>
</evidence>
<evidence type="ECO:0000313" key="3">
    <source>
        <dbReference type="EMBL" id="AOZ47828.1"/>
    </source>
</evidence>
<evidence type="ECO:0000313" key="5">
    <source>
        <dbReference type="Proteomes" id="UP000178666"/>
    </source>
</evidence>
<feature type="compositionally biased region" description="Low complexity" evidence="1">
    <location>
        <begin position="10"/>
        <end position="21"/>
    </location>
</feature>
<protein>
    <submittedName>
        <fullName evidence="2">Uncharacterized protein</fullName>
    </submittedName>
</protein>
<reference evidence="2 4" key="2">
    <citation type="submission" date="2016-02" db="EMBL/GenBank/DDBJ databases">
        <title>Complete Genome Sequence of Propionibacterium acidipropionici ATCC 55737.</title>
        <authorList>
            <person name="Luna Flores C.H."/>
            <person name="Nielsen L.K."/>
            <person name="Marcellin E."/>
        </authorList>
    </citation>
    <scope>NUCLEOTIDE SEQUENCE [LARGE SCALE GENOMIC DNA]</scope>
    <source>
        <strain evidence="2 4">ATCC 55737</strain>
    </source>
</reference>
<reference evidence="3 5" key="1">
    <citation type="journal article" date="2016" name="Plant Dis.">
        <title>Improved production of propionic acid using genome shuffling.</title>
        <authorList>
            <person name="Luna-Flores C.H."/>
            <person name="Palfreyman R.W."/>
            <person name="Kromer J.O."/>
            <person name="Nielsen L.K."/>
            <person name="Marcellin E."/>
        </authorList>
    </citation>
    <scope>NUCLEOTIDE SEQUENCE [LARGE SCALE GENOMIC DNA]</scope>
    <source>
        <strain evidence="3 5">F3E8</strain>
    </source>
</reference>
<gene>
    <name evidence="3" type="ORF">A8L58_15375</name>
    <name evidence="2" type="ORF">AXH35_13920</name>
</gene>
<accession>A0AAC8YGU2</accession>
<dbReference type="EMBL" id="CP015970">
    <property type="protein sequence ID" value="AOZ47828.1"/>
    <property type="molecule type" value="Genomic_DNA"/>
</dbReference>
<dbReference type="RefSeq" id="WP_015069592.1">
    <property type="nucleotide sequence ID" value="NZ_CP014352.1"/>
</dbReference>
<proteinExistence type="predicted"/>
<evidence type="ECO:0000313" key="2">
    <source>
        <dbReference type="EMBL" id="AMS06378.1"/>
    </source>
</evidence>
<dbReference type="EMBL" id="CP014352">
    <property type="protein sequence ID" value="AMS06378.1"/>
    <property type="molecule type" value="Genomic_DNA"/>
</dbReference>
<feature type="region of interest" description="Disordered" evidence="1">
    <location>
        <begin position="1"/>
        <end position="95"/>
    </location>
</feature>
<sequence>MAEIRKHKPSSSAIAQALAAAMGEPIRPTAPGARPFDDEDDSPAAPAQGPARSASSSPVNPSEVGSSAAWKGFTVSSLPKKKVVRETADEDDDED</sequence>
<evidence type="ECO:0000313" key="4">
    <source>
        <dbReference type="Proteomes" id="UP000075221"/>
    </source>
</evidence>
<keyword evidence="5" id="KW-1185">Reference proteome</keyword>
<organism evidence="2 4">
    <name type="scientific">Acidipropionibacterium acidipropionici</name>
    <dbReference type="NCBI Taxonomy" id="1748"/>
    <lineage>
        <taxon>Bacteria</taxon>
        <taxon>Bacillati</taxon>
        <taxon>Actinomycetota</taxon>
        <taxon>Actinomycetes</taxon>
        <taxon>Propionibacteriales</taxon>
        <taxon>Propionibacteriaceae</taxon>
        <taxon>Acidipropionibacterium</taxon>
    </lineage>
</organism>
<dbReference type="Proteomes" id="UP000075221">
    <property type="component" value="Chromosome"/>
</dbReference>
<feature type="compositionally biased region" description="Polar residues" evidence="1">
    <location>
        <begin position="53"/>
        <end position="65"/>
    </location>
</feature>